<dbReference type="Pfam" id="PF00106">
    <property type="entry name" value="adh_short"/>
    <property type="match status" value="1"/>
</dbReference>
<organism evidence="3 4">
    <name type="scientific">Thermothielavioides terrestris</name>
    <dbReference type="NCBI Taxonomy" id="2587410"/>
    <lineage>
        <taxon>Eukaryota</taxon>
        <taxon>Fungi</taxon>
        <taxon>Dikarya</taxon>
        <taxon>Ascomycota</taxon>
        <taxon>Pezizomycotina</taxon>
        <taxon>Sordariomycetes</taxon>
        <taxon>Sordariomycetidae</taxon>
        <taxon>Sordariales</taxon>
        <taxon>Chaetomiaceae</taxon>
        <taxon>Thermothielavioides</taxon>
    </lineage>
</organism>
<dbReference type="SUPFAM" id="SSF51735">
    <property type="entry name" value="NAD(P)-binding Rossmann-fold domains"/>
    <property type="match status" value="1"/>
</dbReference>
<gene>
    <name evidence="3" type="ORF">TT172_LOCUS8845</name>
</gene>
<accession>A0A446BV54</accession>
<dbReference type="PANTHER" id="PTHR43975">
    <property type="entry name" value="ZGC:101858"/>
    <property type="match status" value="1"/>
</dbReference>
<dbReference type="Proteomes" id="UP000289323">
    <property type="component" value="Unassembled WGS sequence"/>
</dbReference>
<dbReference type="Gene3D" id="3.40.50.720">
    <property type="entry name" value="NAD(P)-binding Rossmann-like Domain"/>
    <property type="match status" value="1"/>
</dbReference>
<keyword evidence="1" id="KW-0560">Oxidoreductase</keyword>
<evidence type="ECO:0000313" key="3">
    <source>
        <dbReference type="EMBL" id="SPQ26426.1"/>
    </source>
</evidence>
<proteinExistence type="predicted"/>
<dbReference type="PRINTS" id="PR00081">
    <property type="entry name" value="GDHRDH"/>
</dbReference>
<feature type="domain" description="Ketoreductase" evidence="2">
    <location>
        <begin position="37"/>
        <end position="232"/>
    </location>
</feature>
<dbReference type="EMBL" id="OUUZ01000018">
    <property type="protein sequence ID" value="SPQ26426.1"/>
    <property type="molecule type" value="Genomic_DNA"/>
</dbReference>
<protein>
    <submittedName>
        <fullName evidence="3">F4c8bcf1-b867-429f-82be-12c83ab238ca</fullName>
    </submittedName>
</protein>
<dbReference type="InterPro" id="IPR002347">
    <property type="entry name" value="SDR_fam"/>
</dbReference>
<dbReference type="SMART" id="SM00822">
    <property type="entry name" value="PKS_KR"/>
    <property type="match status" value="1"/>
</dbReference>
<dbReference type="InterPro" id="IPR036291">
    <property type="entry name" value="NAD(P)-bd_dom_sf"/>
</dbReference>
<dbReference type="InterPro" id="IPR057326">
    <property type="entry name" value="KR_dom"/>
</dbReference>
<sequence>MANIDFARLGRTFTSTIHNDTYPAINPAVHPAPCAGKTVLITGAAKGLGRAIAVSYAKAGASRIAITARDDASETHAAAQQAAADAGRADVQLLVLPLDVTSRASAEACAAELRRRGGGWERVDVLVNNAAYLAPFEPLAASNPDAWWHTWEVNVRGVYEVARAFLPLVLDSAAKTVVNVVSAGALALTPGASAYQTSKLAVVRLGEYLMADYGSQGLIVHSVHPASVPTDLARNMPEEFVKVLCNDKPELAGDSIVYLTSKRREWLAGRYISCTWDFPELEKREQEIVERNLLKLQMNF</sequence>
<dbReference type="PANTHER" id="PTHR43975:SF2">
    <property type="entry name" value="EG:BACR7A4.14 PROTEIN-RELATED"/>
    <property type="match status" value="1"/>
</dbReference>
<evidence type="ECO:0000313" key="4">
    <source>
        <dbReference type="Proteomes" id="UP000289323"/>
    </source>
</evidence>
<dbReference type="GO" id="GO:0016491">
    <property type="term" value="F:oxidoreductase activity"/>
    <property type="evidence" value="ECO:0007669"/>
    <property type="project" value="UniProtKB-KW"/>
</dbReference>
<reference evidence="3 4" key="1">
    <citation type="submission" date="2018-04" db="EMBL/GenBank/DDBJ databases">
        <authorList>
            <person name="Huttner S."/>
            <person name="Dainat J."/>
        </authorList>
    </citation>
    <scope>NUCLEOTIDE SEQUENCE [LARGE SCALE GENOMIC DNA]</scope>
</reference>
<name>A0A446BV54_9PEZI</name>
<evidence type="ECO:0000256" key="1">
    <source>
        <dbReference type="ARBA" id="ARBA00023002"/>
    </source>
</evidence>
<dbReference type="CDD" id="cd05233">
    <property type="entry name" value="SDR_c"/>
    <property type="match status" value="1"/>
</dbReference>
<evidence type="ECO:0000259" key="2">
    <source>
        <dbReference type="SMART" id="SM00822"/>
    </source>
</evidence>
<dbReference type="AlphaFoldDB" id="A0A446BV54"/>